<evidence type="ECO:0000313" key="1">
    <source>
        <dbReference type="EMBL" id="MFE8704108.1"/>
    </source>
</evidence>
<dbReference type="RefSeq" id="WP_389365200.1">
    <property type="nucleotide sequence ID" value="NZ_JBIACK010000025.1"/>
</dbReference>
<sequence length="50" mass="5739">MKPCINLTIDKTLLDKLENQRLVKIQEEKKVISRSAFISELIQKGLKGVK</sequence>
<evidence type="ECO:0000313" key="2">
    <source>
        <dbReference type="Proteomes" id="UP001601059"/>
    </source>
</evidence>
<name>A0ABW6KMI9_9BACI</name>
<protein>
    <recommendedName>
        <fullName evidence="3">CopG family transcriptional regulator</fullName>
    </recommendedName>
</protein>
<accession>A0ABW6KMI9</accession>
<evidence type="ECO:0008006" key="3">
    <source>
        <dbReference type="Google" id="ProtNLM"/>
    </source>
</evidence>
<dbReference type="Proteomes" id="UP001601059">
    <property type="component" value="Unassembled WGS sequence"/>
</dbReference>
<organism evidence="1 2">
    <name type="scientific">Cytobacillus spartinae</name>
    <dbReference type="NCBI Taxonomy" id="3299023"/>
    <lineage>
        <taxon>Bacteria</taxon>
        <taxon>Bacillati</taxon>
        <taxon>Bacillota</taxon>
        <taxon>Bacilli</taxon>
        <taxon>Bacillales</taxon>
        <taxon>Bacillaceae</taxon>
        <taxon>Cytobacillus</taxon>
    </lineage>
</organism>
<gene>
    <name evidence="1" type="ORF">ACFYKX_26425</name>
</gene>
<comment type="caution">
    <text evidence="1">The sequence shown here is derived from an EMBL/GenBank/DDBJ whole genome shotgun (WGS) entry which is preliminary data.</text>
</comment>
<dbReference type="EMBL" id="JBIACK010000025">
    <property type="protein sequence ID" value="MFE8704108.1"/>
    <property type="molecule type" value="Genomic_DNA"/>
</dbReference>
<keyword evidence="2" id="KW-1185">Reference proteome</keyword>
<proteinExistence type="predicted"/>
<reference evidence="1 2" key="1">
    <citation type="submission" date="2024-08" db="EMBL/GenBank/DDBJ databases">
        <title>Two novel Cytobacillus novel species.</title>
        <authorList>
            <person name="Liu G."/>
        </authorList>
    </citation>
    <scope>NUCLEOTIDE SEQUENCE [LARGE SCALE GENOMIC DNA]</scope>
    <source>
        <strain evidence="1 2">FJAT-54145</strain>
    </source>
</reference>